<accession>A0ABV4XEA7</accession>
<organism evidence="1 2">
    <name type="scientific">Floridaenema aerugineum BLCC-F46</name>
    <dbReference type="NCBI Taxonomy" id="3153654"/>
    <lineage>
        <taxon>Bacteria</taxon>
        <taxon>Bacillati</taxon>
        <taxon>Cyanobacteriota</taxon>
        <taxon>Cyanophyceae</taxon>
        <taxon>Oscillatoriophycideae</taxon>
        <taxon>Aerosakkonematales</taxon>
        <taxon>Aerosakkonemataceae</taxon>
        <taxon>Floridanema</taxon>
        <taxon>Floridanema aerugineum</taxon>
    </lineage>
</organism>
<evidence type="ECO:0000313" key="1">
    <source>
        <dbReference type="EMBL" id="MFB2880692.1"/>
    </source>
</evidence>
<evidence type="ECO:0000313" key="2">
    <source>
        <dbReference type="Proteomes" id="UP001576774"/>
    </source>
</evidence>
<name>A0ABV4XEA7_9CYAN</name>
<sequence length="117" mass="13111">MTQLPCWFDKRAMTVANVLLEQGFCYCGLEEEFCVIEENLINAGDWKIGGTYQEMGIDAIHDGALFCLDLTGAPDELDFNTELTRIQQLIKNTEKEFDLTFGGAGIQLSLFAIEDFS</sequence>
<dbReference type="RefSeq" id="WP_413273695.1">
    <property type="nucleotide sequence ID" value="NZ_JBHFNQ010000206.1"/>
</dbReference>
<comment type="caution">
    <text evidence="1">The sequence shown here is derived from an EMBL/GenBank/DDBJ whole genome shotgun (WGS) entry which is preliminary data.</text>
</comment>
<dbReference type="Proteomes" id="UP001576774">
    <property type="component" value="Unassembled WGS sequence"/>
</dbReference>
<reference evidence="1 2" key="1">
    <citation type="submission" date="2024-09" db="EMBL/GenBank/DDBJ databases">
        <title>Floridaenema gen nov. (Aerosakkonemataceae, Aerosakkonematales ord. nov., Cyanobacteria) from benthic tropical and subtropical fresh waters, with the description of four new species.</title>
        <authorList>
            <person name="Moretto J.A."/>
            <person name="Berthold D.E."/>
            <person name="Lefler F.W."/>
            <person name="Huang I.-S."/>
            <person name="Laughinghouse H. IV."/>
        </authorList>
    </citation>
    <scope>NUCLEOTIDE SEQUENCE [LARGE SCALE GENOMIC DNA]</scope>
    <source>
        <strain evidence="1 2">BLCC-F46</strain>
    </source>
</reference>
<gene>
    <name evidence="1" type="ORF">ACE1CC_27915</name>
</gene>
<dbReference type="EMBL" id="JBHFNQ010000206">
    <property type="protein sequence ID" value="MFB2880692.1"/>
    <property type="molecule type" value="Genomic_DNA"/>
</dbReference>
<protein>
    <submittedName>
        <fullName evidence="1">Uncharacterized protein</fullName>
    </submittedName>
</protein>
<proteinExistence type="predicted"/>
<keyword evidence="2" id="KW-1185">Reference proteome</keyword>